<organism evidence="2 3">
    <name type="scientific">Acaulospora morrowiae</name>
    <dbReference type="NCBI Taxonomy" id="94023"/>
    <lineage>
        <taxon>Eukaryota</taxon>
        <taxon>Fungi</taxon>
        <taxon>Fungi incertae sedis</taxon>
        <taxon>Mucoromycota</taxon>
        <taxon>Glomeromycotina</taxon>
        <taxon>Glomeromycetes</taxon>
        <taxon>Diversisporales</taxon>
        <taxon>Acaulosporaceae</taxon>
        <taxon>Acaulospora</taxon>
    </lineage>
</organism>
<reference evidence="2" key="1">
    <citation type="submission" date="2021-06" db="EMBL/GenBank/DDBJ databases">
        <authorList>
            <person name="Kallberg Y."/>
            <person name="Tangrot J."/>
            <person name="Rosling A."/>
        </authorList>
    </citation>
    <scope>NUCLEOTIDE SEQUENCE</scope>
    <source>
        <strain evidence="2">CL551</strain>
    </source>
</reference>
<keyword evidence="1" id="KW-0732">Signal</keyword>
<comment type="caution">
    <text evidence="2">The sequence shown here is derived from an EMBL/GenBank/DDBJ whole genome shotgun (WGS) entry which is preliminary data.</text>
</comment>
<dbReference type="AlphaFoldDB" id="A0A9N9JD89"/>
<dbReference type="Proteomes" id="UP000789342">
    <property type="component" value="Unassembled WGS sequence"/>
</dbReference>
<keyword evidence="3" id="KW-1185">Reference proteome</keyword>
<dbReference type="EMBL" id="CAJVPV010046198">
    <property type="protein sequence ID" value="CAG8770446.1"/>
    <property type="molecule type" value="Genomic_DNA"/>
</dbReference>
<sequence length="91" mass="10097">LMLLAIWTWCVYSFGFPFSNKDAKLFHKIWGTDDKCYRGDVDDGAFHGVLLLPTVAAAKLVDVQRSINFGEDSNIGMKDDFLVLGVINPAS</sequence>
<proteinExistence type="predicted"/>
<evidence type="ECO:0000313" key="2">
    <source>
        <dbReference type="EMBL" id="CAG8770446.1"/>
    </source>
</evidence>
<feature type="non-terminal residue" evidence="2">
    <location>
        <position position="91"/>
    </location>
</feature>
<name>A0A9N9JD89_9GLOM</name>
<evidence type="ECO:0000313" key="3">
    <source>
        <dbReference type="Proteomes" id="UP000789342"/>
    </source>
</evidence>
<protein>
    <submittedName>
        <fullName evidence="2">11887_t:CDS:1</fullName>
    </submittedName>
</protein>
<dbReference type="OrthoDB" id="2242893at2759"/>
<gene>
    <name evidence="2" type="ORF">AMORRO_LOCUS16549</name>
</gene>
<evidence type="ECO:0000256" key="1">
    <source>
        <dbReference type="SAM" id="SignalP"/>
    </source>
</evidence>
<feature type="chain" id="PRO_5040374027" evidence="1">
    <location>
        <begin position="16"/>
        <end position="91"/>
    </location>
</feature>
<accession>A0A9N9JD89</accession>
<feature type="signal peptide" evidence="1">
    <location>
        <begin position="1"/>
        <end position="15"/>
    </location>
</feature>